<protein>
    <submittedName>
        <fullName evidence="2">Uncharacterized protein</fullName>
    </submittedName>
</protein>
<evidence type="ECO:0000256" key="1">
    <source>
        <dbReference type="SAM" id="MobiDB-lite"/>
    </source>
</evidence>
<reference evidence="2 3" key="1">
    <citation type="submission" date="2019-01" db="EMBL/GenBank/DDBJ databases">
        <title>Genome sequencing of the rare red list fungi Fomitopsis rosea.</title>
        <authorList>
            <person name="Buettner E."/>
            <person name="Kellner H."/>
        </authorList>
    </citation>
    <scope>NUCLEOTIDE SEQUENCE [LARGE SCALE GENOMIC DNA]</scope>
    <source>
        <strain evidence="2 3">DSM 105464</strain>
    </source>
</reference>
<organism evidence="2 3">
    <name type="scientific">Rhodofomes roseus</name>
    <dbReference type="NCBI Taxonomy" id="34475"/>
    <lineage>
        <taxon>Eukaryota</taxon>
        <taxon>Fungi</taxon>
        <taxon>Dikarya</taxon>
        <taxon>Basidiomycota</taxon>
        <taxon>Agaricomycotina</taxon>
        <taxon>Agaricomycetes</taxon>
        <taxon>Polyporales</taxon>
        <taxon>Rhodofomes</taxon>
    </lineage>
</organism>
<feature type="compositionally biased region" description="Polar residues" evidence="1">
    <location>
        <begin position="380"/>
        <end position="392"/>
    </location>
</feature>
<proteinExistence type="predicted"/>
<gene>
    <name evidence="2" type="ORF">EVJ58_g9814</name>
</gene>
<feature type="region of interest" description="Disordered" evidence="1">
    <location>
        <begin position="363"/>
        <end position="425"/>
    </location>
</feature>
<name>A0A4Y9XRS8_9APHY</name>
<feature type="compositionally biased region" description="Basic and acidic residues" evidence="1">
    <location>
        <begin position="363"/>
        <end position="377"/>
    </location>
</feature>
<feature type="compositionally biased region" description="Basic residues" evidence="1">
    <location>
        <begin position="393"/>
        <end position="403"/>
    </location>
</feature>
<comment type="caution">
    <text evidence="2">The sequence shown here is derived from an EMBL/GenBank/DDBJ whole genome shotgun (WGS) entry which is preliminary data.</text>
</comment>
<evidence type="ECO:0000313" key="2">
    <source>
        <dbReference type="EMBL" id="TFY52796.1"/>
    </source>
</evidence>
<evidence type="ECO:0000313" key="3">
    <source>
        <dbReference type="Proteomes" id="UP000298390"/>
    </source>
</evidence>
<sequence>MYPASLVSSPQTQLSYSPVLQQMADANLHLPVQISTFVLSETPPLQWRFPMSPFDARCAADAQDGRNVFTTPTENHIPEFPRIHGQEIVTYEDGLWGPQEYTRWPQMYNEACIHHACIPRYGSDDSPGIQVYEGFGFQPWEESPTHPVTGFGFLKKMILDELSTTATRVIRRFEQALYDARAREVSTTHRSSAQERLGKTLCVLLRNALDRLRLLPTTQAHALVTGRMAHRLILELSGLTVYYNVVAPRMANVSPLGHMVLKVLGAFVRNASTAQLFHRIGLPYWYIQPWSPALIIQKVVQTRPWSRELSATPASPRIPKSWYDPDGTHQDPGRWTHPTVVFVCNLVCSSSLPELRSVIRSEGAEREAKRFKGDDASRPLLSSTAKPDSTQRNAKKRGTRSRGARAGAKARDPHPSTTFDPAPSDLVEVSPNWHAALSRVSPLPSPPPVASVYFLPPPFLILNASTHRARYIHNYTRIRLFCKQRLVDGAINGSPLRIVDWRHALYGDYRLDVHDDVHATSASGSTSAQVQGDRTRSVQYDRAQAVRELFAKCGGLASYDETGVWKYRGLQVNVDMAKADDHLRALVVWELFEMNWRCELRALDDRLVGQREDAFRRWERDQVIANVWRTGEVESAHSALDASSPTFVWTPAGKHDWKNRRANLRHFLHIVSAWPKAPEFLRTNTSTILDCEDEWLFNQVESCAIHFYVDSFVGQFHRLPSPPVQLRSRAT</sequence>
<feature type="region of interest" description="Disordered" evidence="1">
    <location>
        <begin position="308"/>
        <end position="330"/>
    </location>
</feature>
<dbReference type="AlphaFoldDB" id="A0A4Y9XRS8"/>
<accession>A0A4Y9XRS8</accession>
<dbReference type="STRING" id="34475.A0A4Y9XRS8"/>
<dbReference type="EMBL" id="SEKV01000918">
    <property type="protein sequence ID" value="TFY52796.1"/>
    <property type="molecule type" value="Genomic_DNA"/>
</dbReference>
<dbReference type="Proteomes" id="UP000298390">
    <property type="component" value="Unassembled WGS sequence"/>
</dbReference>